<dbReference type="InterPro" id="IPR036034">
    <property type="entry name" value="PDZ_sf"/>
</dbReference>
<evidence type="ECO:0000313" key="14">
    <source>
        <dbReference type="Proteomes" id="UP000282654"/>
    </source>
</evidence>
<dbReference type="Proteomes" id="UP000282654">
    <property type="component" value="Unassembled WGS sequence"/>
</dbReference>
<evidence type="ECO:0000256" key="11">
    <source>
        <dbReference type="RuleBase" id="RU362031"/>
    </source>
</evidence>
<evidence type="ECO:0000256" key="7">
    <source>
        <dbReference type="ARBA" id="ARBA00022833"/>
    </source>
</evidence>
<dbReference type="CDD" id="cd23081">
    <property type="entry name" value="cpPDZ_EcRseP-like"/>
    <property type="match status" value="1"/>
</dbReference>
<sequence>MLTVIAGIVVFGILIFFHEAGHYLAARLVGIGVHEFSLGFGPRLWGFKKGRTAYNLRAIPYGGYVRLVGLDPRDEERDRPYSFARKPVLHRLIVMVAGPGMNFVLAVVALALVFFIQGVPVATTRVGEVLPGYPAAAAGIERGDRIVAIDGRTVHQWEEVLRAIGTEPHRAKVLTVERGGKTITVRVTPRIDESGKGKIGLSPVVVQKRLSLLSALRVGTEYTCRITVLIADFLGKMVVGRAPADVGGPVRVMVEIGKAAHFGVFPLIQLMAFLSINLGFFNLLPVPALDGARVAFLLWEGVTRRPVDPEKESIVHLVGFAFLILLMVLVTYRDFIQLSNGLD</sequence>
<evidence type="ECO:0000256" key="4">
    <source>
        <dbReference type="ARBA" id="ARBA00022670"/>
    </source>
</evidence>
<evidence type="ECO:0000256" key="8">
    <source>
        <dbReference type="ARBA" id="ARBA00022989"/>
    </source>
</evidence>
<evidence type="ECO:0000259" key="12">
    <source>
        <dbReference type="PROSITE" id="PS50106"/>
    </source>
</evidence>
<dbReference type="OrthoDB" id="9782003at2"/>
<keyword evidence="9 11" id="KW-0482">Metalloprotease</keyword>
<dbReference type="Gene3D" id="2.30.42.10">
    <property type="match status" value="1"/>
</dbReference>
<keyword evidence="5 11" id="KW-0812">Transmembrane</keyword>
<keyword evidence="14" id="KW-1185">Reference proteome</keyword>
<feature type="transmembrane region" description="Helical" evidence="11">
    <location>
        <begin position="314"/>
        <end position="332"/>
    </location>
</feature>
<keyword evidence="11" id="KW-0479">Metal-binding</keyword>
<dbReference type="NCBIfam" id="TIGR00054">
    <property type="entry name" value="RIP metalloprotease RseP"/>
    <property type="match status" value="1"/>
</dbReference>
<evidence type="ECO:0000256" key="1">
    <source>
        <dbReference type="ARBA" id="ARBA00001947"/>
    </source>
</evidence>
<dbReference type="GO" id="GO:0006508">
    <property type="term" value="P:proteolysis"/>
    <property type="evidence" value="ECO:0007669"/>
    <property type="project" value="UniProtKB-KW"/>
</dbReference>
<evidence type="ECO:0000313" key="13">
    <source>
        <dbReference type="EMBL" id="RPF49691.1"/>
    </source>
</evidence>
<organism evidence="13 14">
    <name type="scientific">Thermodesulfitimonas autotrophica</name>
    <dbReference type="NCBI Taxonomy" id="1894989"/>
    <lineage>
        <taxon>Bacteria</taxon>
        <taxon>Bacillati</taxon>
        <taxon>Bacillota</taxon>
        <taxon>Clostridia</taxon>
        <taxon>Thermoanaerobacterales</taxon>
        <taxon>Thermoanaerobacteraceae</taxon>
        <taxon>Thermodesulfitimonas</taxon>
    </lineage>
</organism>
<keyword evidence="7 11" id="KW-0862">Zinc</keyword>
<dbReference type="InterPro" id="IPR008915">
    <property type="entry name" value="Peptidase_M50"/>
</dbReference>
<dbReference type="EMBL" id="RKRE01000001">
    <property type="protein sequence ID" value="RPF49691.1"/>
    <property type="molecule type" value="Genomic_DNA"/>
</dbReference>
<keyword evidence="10 11" id="KW-0472">Membrane</keyword>
<dbReference type="GO" id="GO:0004222">
    <property type="term" value="F:metalloendopeptidase activity"/>
    <property type="evidence" value="ECO:0007669"/>
    <property type="project" value="InterPro"/>
</dbReference>
<proteinExistence type="inferred from homology"/>
<evidence type="ECO:0000256" key="3">
    <source>
        <dbReference type="ARBA" id="ARBA00007931"/>
    </source>
</evidence>
<keyword evidence="8 11" id="KW-1133">Transmembrane helix</keyword>
<dbReference type="Pfam" id="PF02163">
    <property type="entry name" value="Peptidase_M50"/>
    <property type="match status" value="1"/>
</dbReference>
<dbReference type="InterPro" id="IPR004387">
    <property type="entry name" value="Pept_M50_Zn"/>
</dbReference>
<gene>
    <name evidence="13" type="ORF">EDD75_0511</name>
</gene>
<accession>A0A3N5C0K7</accession>
<dbReference type="EC" id="3.4.24.-" evidence="11"/>
<dbReference type="AlphaFoldDB" id="A0A3N5C0K7"/>
<dbReference type="PANTHER" id="PTHR42837">
    <property type="entry name" value="REGULATOR OF SIGMA-E PROTEASE RSEP"/>
    <property type="match status" value="1"/>
</dbReference>
<dbReference type="InterPro" id="IPR001478">
    <property type="entry name" value="PDZ"/>
</dbReference>
<keyword evidence="6 11" id="KW-0378">Hydrolase</keyword>
<feature type="transmembrane region" description="Helical" evidence="11">
    <location>
        <begin position="92"/>
        <end position="116"/>
    </location>
</feature>
<feature type="domain" description="PDZ" evidence="12">
    <location>
        <begin position="118"/>
        <end position="191"/>
    </location>
</feature>
<dbReference type="InterPro" id="IPR041489">
    <property type="entry name" value="PDZ_6"/>
</dbReference>
<dbReference type="SUPFAM" id="SSF50156">
    <property type="entry name" value="PDZ domain-like"/>
    <property type="match status" value="1"/>
</dbReference>
<dbReference type="PANTHER" id="PTHR42837:SF2">
    <property type="entry name" value="MEMBRANE METALLOPROTEASE ARASP2, CHLOROPLASTIC-RELATED"/>
    <property type="match status" value="1"/>
</dbReference>
<evidence type="ECO:0000256" key="10">
    <source>
        <dbReference type="ARBA" id="ARBA00023136"/>
    </source>
</evidence>
<evidence type="ECO:0000256" key="2">
    <source>
        <dbReference type="ARBA" id="ARBA00004141"/>
    </source>
</evidence>
<comment type="subcellular location">
    <subcellularLocation>
        <location evidence="2">Membrane</location>
        <topology evidence="2">Multi-pass membrane protein</topology>
    </subcellularLocation>
</comment>
<dbReference type="RefSeq" id="WP_123927542.1">
    <property type="nucleotide sequence ID" value="NZ_RKRE01000001.1"/>
</dbReference>
<feature type="transmembrane region" description="Helical" evidence="11">
    <location>
        <begin position="259"/>
        <end position="281"/>
    </location>
</feature>
<protein>
    <recommendedName>
        <fullName evidence="11">Zinc metalloprotease</fullName>
        <ecNumber evidence="11">3.4.24.-</ecNumber>
    </recommendedName>
</protein>
<comment type="cofactor">
    <cofactor evidence="1 11">
        <name>Zn(2+)</name>
        <dbReference type="ChEBI" id="CHEBI:29105"/>
    </cofactor>
</comment>
<dbReference type="PROSITE" id="PS50106">
    <property type="entry name" value="PDZ"/>
    <property type="match status" value="1"/>
</dbReference>
<evidence type="ECO:0000256" key="5">
    <source>
        <dbReference type="ARBA" id="ARBA00022692"/>
    </source>
</evidence>
<dbReference type="CDD" id="cd06163">
    <property type="entry name" value="S2P-M50_PDZ_RseP-like"/>
    <property type="match status" value="1"/>
</dbReference>
<evidence type="ECO:0000256" key="6">
    <source>
        <dbReference type="ARBA" id="ARBA00022801"/>
    </source>
</evidence>
<comment type="similarity">
    <text evidence="3 11">Belongs to the peptidase M50B family.</text>
</comment>
<dbReference type="SMART" id="SM00228">
    <property type="entry name" value="PDZ"/>
    <property type="match status" value="1"/>
</dbReference>
<comment type="caution">
    <text evidence="13">The sequence shown here is derived from an EMBL/GenBank/DDBJ whole genome shotgun (WGS) entry which is preliminary data.</text>
</comment>
<reference evidence="13 14" key="1">
    <citation type="submission" date="2018-11" db="EMBL/GenBank/DDBJ databases">
        <title>Genomic Encyclopedia of Type Strains, Phase IV (KMG-IV): sequencing the most valuable type-strain genomes for metagenomic binning, comparative biology and taxonomic classification.</title>
        <authorList>
            <person name="Goeker M."/>
        </authorList>
    </citation>
    <scope>NUCLEOTIDE SEQUENCE [LARGE SCALE GENOMIC DNA]</scope>
    <source>
        <strain evidence="13 14">DSM 102936</strain>
    </source>
</reference>
<dbReference type="GO" id="GO:0016020">
    <property type="term" value="C:membrane"/>
    <property type="evidence" value="ECO:0007669"/>
    <property type="project" value="UniProtKB-SubCell"/>
</dbReference>
<dbReference type="GO" id="GO:0046872">
    <property type="term" value="F:metal ion binding"/>
    <property type="evidence" value="ECO:0007669"/>
    <property type="project" value="UniProtKB-KW"/>
</dbReference>
<keyword evidence="4 13" id="KW-0645">Protease</keyword>
<dbReference type="Pfam" id="PF17820">
    <property type="entry name" value="PDZ_6"/>
    <property type="match status" value="1"/>
</dbReference>
<evidence type="ECO:0000256" key="9">
    <source>
        <dbReference type="ARBA" id="ARBA00023049"/>
    </source>
</evidence>
<name>A0A3N5C0K7_9THEO</name>